<protein>
    <submittedName>
        <fullName evidence="3">Uncharacterized protein</fullName>
    </submittedName>
</protein>
<keyword evidence="2" id="KW-0812">Transmembrane</keyword>
<name>A0A0T6LPR4_WENVI</name>
<evidence type="ECO:0000256" key="2">
    <source>
        <dbReference type="SAM" id="Phobius"/>
    </source>
</evidence>
<dbReference type="Proteomes" id="UP000050867">
    <property type="component" value="Unassembled WGS sequence"/>
</dbReference>
<feature type="compositionally biased region" description="Polar residues" evidence="1">
    <location>
        <begin position="1"/>
        <end position="10"/>
    </location>
</feature>
<keyword evidence="2" id="KW-1133">Transmembrane helix</keyword>
<evidence type="ECO:0000256" key="1">
    <source>
        <dbReference type="SAM" id="MobiDB-lite"/>
    </source>
</evidence>
<dbReference type="eggNOG" id="ENOG502ZJDE">
    <property type="taxonomic scope" value="Bacteria"/>
</dbReference>
<dbReference type="STRING" id="76728.AQ490_05710"/>
<feature type="transmembrane region" description="Helical" evidence="2">
    <location>
        <begin position="30"/>
        <end position="48"/>
    </location>
</feature>
<accession>A0A0T6LPR4</accession>
<keyword evidence="4" id="KW-1185">Reference proteome</keyword>
<dbReference type="EMBL" id="LLZU01000035">
    <property type="protein sequence ID" value="KRV47855.1"/>
    <property type="molecule type" value="Genomic_DNA"/>
</dbReference>
<dbReference type="AlphaFoldDB" id="A0A0T6LPR4"/>
<feature type="region of interest" description="Disordered" evidence="1">
    <location>
        <begin position="51"/>
        <end position="82"/>
    </location>
</feature>
<evidence type="ECO:0000313" key="4">
    <source>
        <dbReference type="Proteomes" id="UP000050867"/>
    </source>
</evidence>
<sequence length="221" mass="22424">MTWRNDSSSAPRRRGGTSGDRGSVEGLKTLLSALVILGIVGAVAWSWWGRDDDSSDTKASKGSQEWTVGGCGGPDPDNGPDGYQVLDCKDSAATMKVLKLEDAGVLPGSVQCPGGTDLIVQVSMSFGAGDAGGGLPTKTVCGRNLSADHPGDPGQGGGQLVKGDCVNSTAAEIACGSGDEESIKVLDLVSAQEECPAGTTQPLELIVQVGRPYSWICGGAA</sequence>
<evidence type="ECO:0000313" key="3">
    <source>
        <dbReference type="EMBL" id="KRV47855.1"/>
    </source>
</evidence>
<reference evidence="3 4" key="1">
    <citation type="submission" date="2015-10" db="EMBL/GenBank/DDBJ databases">
        <title>Draft genome sequence of pyrrolomycin-producing Streptomyces vitaminophilus.</title>
        <authorList>
            <person name="Graham D.E."/>
            <person name="Mahan K.M."/>
            <person name="Klingeman D.M."/>
            <person name="Hettich R.L."/>
            <person name="Parry R.J."/>
        </authorList>
    </citation>
    <scope>NUCLEOTIDE SEQUENCE [LARGE SCALE GENOMIC DNA]</scope>
    <source>
        <strain evidence="3 4">ATCC 31673</strain>
    </source>
</reference>
<proteinExistence type="predicted"/>
<comment type="caution">
    <text evidence="3">The sequence shown here is derived from an EMBL/GenBank/DDBJ whole genome shotgun (WGS) entry which is preliminary data.</text>
</comment>
<dbReference type="RefSeq" id="WP_018382983.1">
    <property type="nucleotide sequence ID" value="NZ_LLZU01000035.1"/>
</dbReference>
<organism evidence="3 4">
    <name type="scientific">Wenjunlia vitaminophila</name>
    <name type="common">Streptomyces vitaminophilus</name>
    <dbReference type="NCBI Taxonomy" id="76728"/>
    <lineage>
        <taxon>Bacteria</taxon>
        <taxon>Bacillati</taxon>
        <taxon>Actinomycetota</taxon>
        <taxon>Actinomycetes</taxon>
        <taxon>Kitasatosporales</taxon>
        <taxon>Streptomycetaceae</taxon>
        <taxon>Wenjunlia</taxon>
    </lineage>
</organism>
<keyword evidence="2" id="KW-0472">Membrane</keyword>
<gene>
    <name evidence="3" type="ORF">AQ490_05710</name>
</gene>
<feature type="region of interest" description="Disordered" evidence="1">
    <location>
        <begin position="1"/>
        <end position="22"/>
    </location>
</feature>